<dbReference type="EMBL" id="LWDX02027331">
    <property type="protein sequence ID" value="OEL29558.1"/>
    <property type="molecule type" value="Genomic_DNA"/>
</dbReference>
<evidence type="ECO:0000256" key="1">
    <source>
        <dbReference type="ARBA" id="ARBA00005679"/>
    </source>
</evidence>
<evidence type="ECO:0000256" key="4">
    <source>
        <dbReference type="SAM" id="SignalP"/>
    </source>
</evidence>
<keyword evidence="2" id="KW-0325">Glycoprotein</keyword>
<feature type="signal peptide" evidence="4">
    <location>
        <begin position="1"/>
        <end position="22"/>
    </location>
</feature>
<dbReference type="PANTHER" id="PTHR13234:SF75">
    <property type="entry name" value="GAMMA INTERFERON INDUCIBLE LYSOSOMAL THIOL REDUCTASE FAMILY PROTEIN, EXPRESSED"/>
    <property type="match status" value="1"/>
</dbReference>
<dbReference type="Pfam" id="PF03227">
    <property type="entry name" value="GILT"/>
    <property type="match status" value="1"/>
</dbReference>
<feature type="chain" id="PRO_5009188547" evidence="4">
    <location>
        <begin position="23"/>
        <end position="253"/>
    </location>
</feature>
<comment type="caution">
    <text evidence="5">The sequence shown here is derived from an EMBL/GenBank/DDBJ whole genome shotgun (WGS) entry which is preliminary data.</text>
</comment>
<accession>A0A1E5VWR7</accession>
<evidence type="ECO:0000256" key="3">
    <source>
        <dbReference type="SAM" id="MobiDB-lite"/>
    </source>
</evidence>
<comment type="similarity">
    <text evidence="1">Belongs to the GILT family.</text>
</comment>
<feature type="compositionally biased region" description="Basic and acidic residues" evidence="3">
    <location>
        <begin position="240"/>
        <end position="253"/>
    </location>
</feature>
<protein>
    <submittedName>
        <fullName evidence="5">Gamma-interferon-inducible lysosomal thiol reductase</fullName>
    </submittedName>
</protein>
<organism evidence="5 6">
    <name type="scientific">Dichanthelium oligosanthes</name>
    <dbReference type="NCBI Taxonomy" id="888268"/>
    <lineage>
        <taxon>Eukaryota</taxon>
        <taxon>Viridiplantae</taxon>
        <taxon>Streptophyta</taxon>
        <taxon>Embryophyta</taxon>
        <taxon>Tracheophyta</taxon>
        <taxon>Spermatophyta</taxon>
        <taxon>Magnoliopsida</taxon>
        <taxon>Liliopsida</taxon>
        <taxon>Poales</taxon>
        <taxon>Poaceae</taxon>
        <taxon>PACMAD clade</taxon>
        <taxon>Panicoideae</taxon>
        <taxon>Panicodae</taxon>
        <taxon>Paniceae</taxon>
        <taxon>Dichantheliinae</taxon>
        <taxon>Dichanthelium</taxon>
    </lineage>
</organism>
<dbReference type="AlphaFoldDB" id="A0A1E5VWR7"/>
<sequence>MAARLAVPALLLLLLLAASSLAAAGGEEGPEKVAVALYYESLCPYSARFVVDHLAKVFEDGLRDAVDLTLVPYGNARVRAGGEISCQHGPYECLLNTVEACAIDAWPDLDVHFRFIYCVEDLVVKRQYKEWESCFEKLELDPKPVTECYKSEQGHKLDLKYANQTDALVPPHRYVPWVVVDGQPLLEDYENFEAYICKAYKGSPPKVCDLPMALETAVARNGVTSNSGSIKLESDEEEGRESKIKMRLPDDDN</sequence>
<reference evidence="5 6" key="1">
    <citation type="submission" date="2016-09" db="EMBL/GenBank/DDBJ databases">
        <title>The draft genome of Dichanthelium oligosanthes: A C3 panicoid grass species.</title>
        <authorList>
            <person name="Studer A.J."/>
            <person name="Schnable J.C."/>
            <person name="Brutnell T.P."/>
        </authorList>
    </citation>
    <scope>NUCLEOTIDE SEQUENCE [LARGE SCALE GENOMIC DNA]</scope>
    <source>
        <strain evidence="6">cv. Kellogg 1175</strain>
        <tissue evidence="5">Leaf</tissue>
    </source>
</reference>
<dbReference type="Gene3D" id="3.40.30.10">
    <property type="entry name" value="Glutaredoxin"/>
    <property type="match status" value="1"/>
</dbReference>
<gene>
    <name evidence="5" type="ORF">BAE44_0009420</name>
</gene>
<dbReference type="InterPro" id="IPR004911">
    <property type="entry name" value="Interferon-induced_GILT"/>
</dbReference>
<evidence type="ECO:0000313" key="5">
    <source>
        <dbReference type="EMBL" id="OEL29558.1"/>
    </source>
</evidence>
<dbReference type="PANTHER" id="PTHR13234">
    <property type="entry name" value="GAMMA-INTERFERON INDUCIBLE LYSOSOMAL THIOL REDUCTASE GILT"/>
    <property type="match status" value="1"/>
</dbReference>
<dbReference type="OrthoDB" id="958254at2759"/>
<evidence type="ECO:0000313" key="6">
    <source>
        <dbReference type="Proteomes" id="UP000095767"/>
    </source>
</evidence>
<proteinExistence type="inferred from homology"/>
<feature type="region of interest" description="Disordered" evidence="3">
    <location>
        <begin position="225"/>
        <end position="253"/>
    </location>
</feature>
<keyword evidence="6" id="KW-1185">Reference proteome</keyword>
<dbReference type="GO" id="GO:0016671">
    <property type="term" value="F:oxidoreductase activity, acting on a sulfur group of donors, disulfide as acceptor"/>
    <property type="evidence" value="ECO:0007669"/>
    <property type="project" value="InterPro"/>
</dbReference>
<name>A0A1E5VWR7_9POAL</name>
<evidence type="ECO:0000256" key="2">
    <source>
        <dbReference type="ARBA" id="ARBA00023180"/>
    </source>
</evidence>
<dbReference type="STRING" id="888268.A0A1E5VWR7"/>
<dbReference type="Proteomes" id="UP000095767">
    <property type="component" value="Unassembled WGS sequence"/>
</dbReference>
<keyword evidence="4" id="KW-0732">Signal</keyword>